<evidence type="ECO:0000256" key="10">
    <source>
        <dbReference type="ARBA" id="ARBA00048109"/>
    </source>
</evidence>
<evidence type="ECO:0000256" key="1">
    <source>
        <dbReference type="ARBA" id="ARBA00004771"/>
    </source>
</evidence>
<dbReference type="Gene3D" id="3.30.559.10">
    <property type="entry name" value="Chloramphenicol acetyltransferase-like domain"/>
    <property type="match status" value="1"/>
</dbReference>
<comment type="pathway">
    <text evidence="2">Lipid metabolism.</text>
</comment>
<dbReference type="InterPro" id="IPR009721">
    <property type="entry name" value="O-acyltransferase_WSD1_C"/>
</dbReference>
<name>A0ABS7QSB1_9ACTN</name>
<keyword evidence="9" id="KW-0012">Acyltransferase</keyword>
<dbReference type="EMBL" id="JAINVZ010000008">
    <property type="protein sequence ID" value="MBY8886075.1"/>
    <property type="molecule type" value="Genomic_DNA"/>
</dbReference>
<dbReference type="Pfam" id="PF03007">
    <property type="entry name" value="WS_DGAT_cat"/>
    <property type="match status" value="1"/>
</dbReference>
<feature type="domain" description="O-acyltransferase WSD1-like N-terminal" evidence="11">
    <location>
        <begin position="13"/>
        <end position="192"/>
    </location>
</feature>
<evidence type="ECO:0000256" key="4">
    <source>
        <dbReference type="ARBA" id="ARBA00013244"/>
    </source>
</evidence>
<evidence type="ECO:0000256" key="3">
    <source>
        <dbReference type="ARBA" id="ARBA00009587"/>
    </source>
</evidence>
<evidence type="ECO:0000256" key="7">
    <source>
        <dbReference type="ARBA" id="ARBA00022798"/>
    </source>
</evidence>
<evidence type="ECO:0000256" key="6">
    <source>
        <dbReference type="ARBA" id="ARBA00022679"/>
    </source>
</evidence>
<sequence>MDGRAEPVRPTVMAPLDAMLWRLQRQAPHRTGIAGFAHLDGVVEREDMLAYHRDLVRRHPRLTCRATGHRRPRWQPDPAFSLDRHTTSITLSRDAPPHQLASLTAHLIGTPLPTDAPPWHAYVINQSGEGAGRAVYLFKTAHALADGLRLIELVQGRRPEPGGTASSWQPAPAPVGPRVRAELWARTALQALRAPGNGTPSSGSRHHAFFTFPKERIASAAATAGCSGNHVLLCSVARGVARLDPHGPHQVRGLTVVGDPHLPDARAGNGVTFASVTLPGADQEPRAALRATRAAVEASGGRRPPDVAALAATLAGALPTRAVSAGLDFFVGRHAFMASNVPAGRAPFTVAGRTVLQLFGVAPLFGGALMVTMVSYRDTCHFSLAADPAHVADVDELAEGVRDALSEICA</sequence>
<keyword evidence="7" id="KW-0319">Glycerol metabolism</keyword>
<keyword evidence="8" id="KW-0443">Lipid metabolism</keyword>
<accession>A0ABS7QSB1</accession>
<comment type="caution">
    <text evidence="13">The sequence shown here is derived from an EMBL/GenBank/DDBJ whole genome shotgun (WGS) entry which is preliminary data.</text>
</comment>
<dbReference type="RefSeq" id="WP_222977934.1">
    <property type="nucleotide sequence ID" value="NZ_JAINVZ010000008.1"/>
</dbReference>
<comment type="catalytic activity">
    <reaction evidence="10">
        <text>an acyl-CoA + a 1,2-diacyl-sn-glycerol = a triacyl-sn-glycerol + CoA</text>
        <dbReference type="Rhea" id="RHEA:10868"/>
        <dbReference type="ChEBI" id="CHEBI:17815"/>
        <dbReference type="ChEBI" id="CHEBI:57287"/>
        <dbReference type="ChEBI" id="CHEBI:58342"/>
        <dbReference type="ChEBI" id="CHEBI:64615"/>
        <dbReference type="EC" id="2.3.1.20"/>
    </reaction>
</comment>
<dbReference type="InterPro" id="IPR045034">
    <property type="entry name" value="O-acyltransferase_WSD1-like"/>
</dbReference>
<organism evidence="13 14">
    <name type="scientific">Streptantibioticus parmotrematis</name>
    <dbReference type="NCBI Taxonomy" id="2873249"/>
    <lineage>
        <taxon>Bacteria</taxon>
        <taxon>Bacillati</taxon>
        <taxon>Actinomycetota</taxon>
        <taxon>Actinomycetes</taxon>
        <taxon>Kitasatosporales</taxon>
        <taxon>Streptomycetaceae</taxon>
        <taxon>Streptantibioticus</taxon>
    </lineage>
</organism>
<dbReference type="Proteomes" id="UP001198565">
    <property type="component" value="Unassembled WGS sequence"/>
</dbReference>
<dbReference type="InterPro" id="IPR023213">
    <property type="entry name" value="CAT-like_dom_sf"/>
</dbReference>
<comment type="pathway">
    <text evidence="1">Glycerolipid metabolism; triacylglycerol biosynthesis.</text>
</comment>
<evidence type="ECO:0000256" key="8">
    <source>
        <dbReference type="ARBA" id="ARBA00023098"/>
    </source>
</evidence>
<keyword evidence="5" id="KW-0444">Lipid biosynthesis</keyword>
<reference evidence="13 14" key="1">
    <citation type="submission" date="2021-08" db="EMBL/GenBank/DDBJ databases">
        <title>Streptomyces sp. PTM05 isolated from lichen.</title>
        <authorList>
            <person name="Somphong A."/>
            <person name="Phongsopitanun W."/>
            <person name="Tanasupawat S."/>
        </authorList>
    </citation>
    <scope>NUCLEOTIDE SEQUENCE [LARGE SCALE GENOMIC DNA]</scope>
    <source>
        <strain evidence="13 14">Ptm05</strain>
    </source>
</reference>
<keyword evidence="14" id="KW-1185">Reference proteome</keyword>
<proteinExistence type="inferred from homology"/>
<dbReference type="PANTHER" id="PTHR31650:SF1">
    <property type="entry name" value="WAX ESTER SYNTHASE_DIACYLGLYCEROL ACYLTRANSFERASE 4-RELATED"/>
    <property type="match status" value="1"/>
</dbReference>
<dbReference type="InterPro" id="IPR004255">
    <property type="entry name" value="O-acyltransferase_WSD1_N"/>
</dbReference>
<evidence type="ECO:0000313" key="14">
    <source>
        <dbReference type="Proteomes" id="UP001198565"/>
    </source>
</evidence>
<evidence type="ECO:0000256" key="5">
    <source>
        <dbReference type="ARBA" id="ARBA00022516"/>
    </source>
</evidence>
<dbReference type="EC" id="2.3.1.20" evidence="4"/>
<protein>
    <recommendedName>
        <fullName evidence="4">diacylglycerol O-acyltransferase</fullName>
        <ecNumber evidence="4">2.3.1.20</ecNumber>
    </recommendedName>
</protein>
<dbReference type="PANTHER" id="PTHR31650">
    <property type="entry name" value="O-ACYLTRANSFERASE (WSD1-LIKE) FAMILY PROTEIN"/>
    <property type="match status" value="1"/>
</dbReference>
<evidence type="ECO:0000313" key="13">
    <source>
        <dbReference type="EMBL" id="MBY8886075.1"/>
    </source>
</evidence>
<evidence type="ECO:0000256" key="9">
    <source>
        <dbReference type="ARBA" id="ARBA00023315"/>
    </source>
</evidence>
<evidence type="ECO:0000256" key="2">
    <source>
        <dbReference type="ARBA" id="ARBA00005189"/>
    </source>
</evidence>
<dbReference type="Pfam" id="PF06974">
    <property type="entry name" value="WS_DGAT_C"/>
    <property type="match status" value="1"/>
</dbReference>
<evidence type="ECO:0000259" key="11">
    <source>
        <dbReference type="Pfam" id="PF03007"/>
    </source>
</evidence>
<feature type="domain" description="O-acyltransferase WSD1 C-terminal" evidence="12">
    <location>
        <begin position="268"/>
        <end position="408"/>
    </location>
</feature>
<gene>
    <name evidence="13" type="ORF">K7472_14580</name>
</gene>
<comment type="similarity">
    <text evidence="3">Belongs to the long-chain O-acyltransferase family.</text>
</comment>
<keyword evidence="6" id="KW-0808">Transferase</keyword>
<dbReference type="SUPFAM" id="SSF52777">
    <property type="entry name" value="CoA-dependent acyltransferases"/>
    <property type="match status" value="1"/>
</dbReference>
<evidence type="ECO:0000259" key="12">
    <source>
        <dbReference type="Pfam" id="PF06974"/>
    </source>
</evidence>